<protein>
    <submittedName>
        <fullName evidence="1">Uncharacterized protein</fullName>
    </submittedName>
</protein>
<dbReference type="EMBL" id="BAABUJ010000027">
    <property type="protein sequence ID" value="GAA5803319.1"/>
    <property type="molecule type" value="Genomic_DNA"/>
</dbReference>
<dbReference type="Proteomes" id="UP001476247">
    <property type="component" value="Unassembled WGS sequence"/>
</dbReference>
<dbReference type="SUPFAM" id="SSF53067">
    <property type="entry name" value="Actin-like ATPase domain"/>
    <property type="match status" value="1"/>
</dbReference>
<reference evidence="1 2" key="1">
    <citation type="submission" date="2024-04" db="EMBL/GenBank/DDBJ databases">
        <title>genome sequences of Mucor flavus KT1a and Helicostylum pulchrum KT1b strains isolation_sourced from the surface of a dry-aged beef.</title>
        <authorList>
            <person name="Toyotome T."/>
            <person name="Hosono M."/>
            <person name="Torimaru M."/>
            <person name="Fukuda K."/>
            <person name="Mikami N."/>
        </authorList>
    </citation>
    <scope>NUCLEOTIDE SEQUENCE [LARGE SCALE GENOMIC DNA]</scope>
    <source>
        <strain evidence="1 2">KT1b</strain>
    </source>
</reference>
<accession>A0ABP9Y8L7</accession>
<dbReference type="Gene3D" id="3.30.420.40">
    <property type="match status" value="2"/>
</dbReference>
<dbReference type="PANTHER" id="PTHR14187">
    <property type="entry name" value="ALPHA KINASE/ELONGATION FACTOR 2 KINASE"/>
    <property type="match status" value="1"/>
</dbReference>
<gene>
    <name evidence="1" type="ORF">HPULCUR_008798</name>
</gene>
<organism evidence="1 2">
    <name type="scientific">Helicostylum pulchrum</name>
    <dbReference type="NCBI Taxonomy" id="562976"/>
    <lineage>
        <taxon>Eukaryota</taxon>
        <taxon>Fungi</taxon>
        <taxon>Fungi incertae sedis</taxon>
        <taxon>Mucoromycota</taxon>
        <taxon>Mucoromycotina</taxon>
        <taxon>Mucoromycetes</taxon>
        <taxon>Mucorales</taxon>
        <taxon>Mucorineae</taxon>
        <taxon>Mucoraceae</taxon>
        <taxon>Helicostylum</taxon>
    </lineage>
</organism>
<name>A0ABP9Y8L7_9FUNG</name>
<dbReference type="PANTHER" id="PTHR14187:SF5">
    <property type="entry name" value="HEAT SHOCK 70 KDA PROTEIN 12A"/>
    <property type="match status" value="1"/>
</dbReference>
<evidence type="ECO:0000313" key="2">
    <source>
        <dbReference type="Proteomes" id="UP001476247"/>
    </source>
</evidence>
<dbReference type="InterPro" id="IPR043129">
    <property type="entry name" value="ATPase_NBD"/>
</dbReference>
<evidence type="ECO:0000313" key="1">
    <source>
        <dbReference type="EMBL" id="GAA5803319.1"/>
    </source>
</evidence>
<sequence length="1185" mass="136781">MSTAPEQKPDDTFEKTPTACLYSKPDHTLLKWGKSAIDHITATPNDPDVLLIDQFKLKLHTIFQNYRTNNNSQLTYEERQYWNAAVDYLREIYQYTCHQLIQTVLPRKASEKDFRFVLTVPATWVTEDNACMRLIAIEAGLVQDSDPNERLVIINEAFAASLFCEREFCIRTEGNTKKLVKGQRYLVCDAGGGTVDLATYECTDTSVEQKGHCQLALESGGCCGSTILDKNMESYLRDQVFLGGVSDSTLKLLVDQFIKEIKHYFGDETGRNNYIASTAATTVVKQTEPTDDATTLTTTDDTVMKDVHENDYDYEQDYLNHSDNEEEEMEQDESCYDEDDVYMDQDIFSDDDFVQDLTPTDYVYFTLPPHDESFIPSVIESLDTTGNIVRHAETVQLRVKSTDISKFVFDPVVENVMSLVRKQIRKSHTTIETLFLLGGFGQSPYLYKKLHYEFITCTNAIQHLIVPEDGYRASMRGGIYHGIDCIDIIPKDRVKIQPFQYNEDPQADVKRNLLVGIDIDLFDLTATFSFLSLEGRRFLPSGGTFTKLLGKKNIKSGYGFFRKFQFDSETFLQYNFNQIVDAASVDGYLQDLWGTFYYKCLIKAFIHQLYEWIQNDYETLYPEKQWRPDNVRYCISIAPHSTNNPNKEDFNIFTEMPMETLKKEILKKMTELDQLFPPETLTKAHDNICRLFDCKVTYCSEGEHKLLKTSVFSAASEIGMVNFTDIYKGTITWVDVSSTSLTSYPYFDVICDSIQNQETYDNIPIEGSLLPNHKIQDAKKIQILTLNLKVFLRQELEKTNIEPLEPTVGPTISWKFETLPPAGIDRKIMIRDYTVIGLLAHLAGMVNFMGSHVRDYISRNVDLDRPSATHTLGDLFLIPGTNELMFMQLPVNSAVNKVGLLYAIKQFKDYKITNRQIQDILIKPWIKYRLIYMIKKTCDTYITNPSQKLCVFLTSDSIEFGNRLYDVLKNYLRNTFDINGYLLFDGDVDFTRQVACLAHSVDNKALRKSRRVTEQRYAVHILSHDIKRQDHMAEHIYSRLFKKIRTNDEKNKYIKKDEDENENIEYEEVLYTAQEDALTLLHPLIGLNVYASSIIPNHDPFLQFKVPHECSIAIVLYASREAESLNNTISNNNFKKLHRFIFPIKDVTKPIVISCKLERYELVFTVKQDDHEADYRCIDYLELYN</sequence>
<keyword evidence="2" id="KW-1185">Reference proteome</keyword>
<comment type="caution">
    <text evidence="1">The sequence shown here is derived from an EMBL/GenBank/DDBJ whole genome shotgun (WGS) entry which is preliminary data.</text>
</comment>
<proteinExistence type="predicted"/>